<dbReference type="GO" id="GO:0071011">
    <property type="term" value="C:precatalytic spliceosome"/>
    <property type="evidence" value="ECO:0007669"/>
    <property type="project" value="TreeGrafter"/>
</dbReference>
<name>A0A8J5GFV5_ZINOF</name>
<dbReference type="GO" id="GO:0046540">
    <property type="term" value="C:U4/U6 x U5 tri-snRNP complex"/>
    <property type="evidence" value="ECO:0007669"/>
    <property type="project" value="TreeGrafter"/>
</dbReference>
<dbReference type="PANTHER" id="PTHR13829:SF2">
    <property type="entry name" value="U6 SNRNA-ASSOCIATED SM-LIKE PROTEIN LSM2"/>
    <property type="match status" value="1"/>
</dbReference>
<comment type="caution">
    <text evidence="11">The sequence shown here is derived from an EMBL/GenBank/DDBJ whole genome shotgun (WGS) entry which is preliminary data.</text>
</comment>
<dbReference type="InterPro" id="IPR010920">
    <property type="entry name" value="LSM_dom_sf"/>
</dbReference>
<dbReference type="PANTHER" id="PTHR13829">
    <property type="entry name" value="SNRNP CORE PROTEIN FAMILY MEMBER"/>
    <property type="match status" value="1"/>
</dbReference>
<protein>
    <recommendedName>
        <fullName evidence="10">Sm domain-containing protein</fullName>
    </recommendedName>
</protein>
<proteinExistence type="inferred from homology"/>
<sequence length="257" mass="29324">MKMTRGKGDTKFHRCDEDDQIVPFISKFYVCRNLTAALFPLSLLIFVAKMLFFSYFKELVGKEVTVEQKNDLAIRGSLHSVDQYLNIKLENIKVVDEDKYPYMWTSTATRSSTYSTRRRGKKPCAALGVAGSSSTASISSTTPGSNASSRCRINLVAIYTPTDYHTRPLDTIFSNFIDALPVVLLRKQQGVIHFSTYEVYGKMIGSFLPNDHPLRKNKKERKKVCEVDILKKDPEAIREKIEKLERMSILIVLFFLD</sequence>
<reference evidence="11 12" key="1">
    <citation type="submission" date="2020-08" db="EMBL/GenBank/DDBJ databases">
        <title>Plant Genome Project.</title>
        <authorList>
            <person name="Zhang R.-G."/>
        </authorList>
    </citation>
    <scope>NUCLEOTIDE SEQUENCE [LARGE SCALE GENOMIC DNA]</scope>
    <source>
        <tissue evidence="11">Rhizome</tissue>
    </source>
</reference>
<dbReference type="InterPro" id="IPR001163">
    <property type="entry name" value="Sm_dom_euk/arc"/>
</dbReference>
<feature type="transmembrane region" description="Helical" evidence="9">
    <location>
        <begin position="34"/>
        <end position="56"/>
    </location>
</feature>
<dbReference type="Gene3D" id="2.30.30.100">
    <property type="match status" value="1"/>
</dbReference>
<evidence type="ECO:0000256" key="8">
    <source>
        <dbReference type="ARBA" id="ARBA00023274"/>
    </source>
</evidence>
<evidence type="ECO:0000259" key="10">
    <source>
        <dbReference type="SMART" id="SM00651"/>
    </source>
</evidence>
<keyword evidence="9" id="KW-1133">Transmembrane helix</keyword>
<keyword evidence="12" id="KW-1185">Reference proteome</keyword>
<organism evidence="11 12">
    <name type="scientific">Zingiber officinale</name>
    <name type="common">Ginger</name>
    <name type="synonym">Amomum zingiber</name>
    <dbReference type="NCBI Taxonomy" id="94328"/>
    <lineage>
        <taxon>Eukaryota</taxon>
        <taxon>Viridiplantae</taxon>
        <taxon>Streptophyta</taxon>
        <taxon>Embryophyta</taxon>
        <taxon>Tracheophyta</taxon>
        <taxon>Spermatophyta</taxon>
        <taxon>Magnoliopsida</taxon>
        <taxon>Liliopsida</taxon>
        <taxon>Zingiberales</taxon>
        <taxon>Zingiberaceae</taxon>
        <taxon>Zingiber</taxon>
    </lineage>
</organism>
<dbReference type="GO" id="GO:0003723">
    <property type="term" value="F:RNA binding"/>
    <property type="evidence" value="ECO:0007669"/>
    <property type="project" value="UniProtKB-KW"/>
</dbReference>
<evidence type="ECO:0000256" key="6">
    <source>
        <dbReference type="ARBA" id="ARBA00023187"/>
    </source>
</evidence>
<dbReference type="SMART" id="SM00651">
    <property type="entry name" value="Sm"/>
    <property type="match status" value="1"/>
</dbReference>
<evidence type="ECO:0000256" key="3">
    <source>
        <dbReference type="ARBA" id="ARBA00022664"/>
    </source>
</evidence>
<evidence type="ECO:0000256" key="9">
    <source>
        <dbReference type="SAM" id="Phobius"/>
    </source>
</evidence>
<gene>
    <name evidence="11" type="ORF">ZIOFF_032059</name>
</gene>
<feature type="domain" description="Sm" evidence="10">
    <location>
        <begin position="54"/>
        <end position="161"/>
    </location>
</feature>
<dbReference type="InterPro" id="IPR016654">
    <property type="entry name" value="U6_snRNA_Lsm2"/>
</dbReference>
<evidence type="ECO:0000256" key="1">
    <source>
        <dbReference type="ARBA" id="ARBA00004123"/>
    </source>
</evidence>
<dbReference type="Pfam" id="PF09429">
    <property type="entry name" value="Wbp11"/>
    <property type="match status" value="1"/>
</dbReference>
<dbReference type="GO" id="GO:0071013">
    <property type="term" value="C:catalytic step 2 spliceosome"/>
    <property type="evidence" value="ECO:0007669"/>
    <property type="project" value="TreeGrafter"/>
</dbReference>
<dbReference type="GO" id="GO:0005688">
    <property type="term" value="C:U6 snRNP"/>
    <property type="evidence" value="ECO:0007669"/>
    <property type="project" value="TreeGrafter"/>
</dbReference>
<accession>A0A8J5GFV5</accession>
<keyword evidence="3" id="KW-0507">mRNA processing</keyword>
<evidence type="ECO:0000256" key="7">
    <source>
        <dbReference type="ARBA" id="ARBA00023242"/>
    </source>
</evidence>
<keyword evidence="9" id="KW-0472">Membrane</keyword>
<dbReference type="Proteomes" id="UP000734854">
    <property type="component" value="Unassembled WGS sequence"/>
</dbReference>
<evidence type="ECO:0000256" key="2">
    <source>
        <dbReference type="ARBA" id="ARBA00006850"/>
    </source>
</evidence>
<keyword evidence="9" id="KW-0812">Transmembrane</keyword>
<dbReference type="InterPro" id="IPR019007">
    <property type="entry name" value="Wbp11/ELF5/Saf1_N"/>
</dbReference>
<keyword evidence="8" id="KW-0687">Ribonucleoprotein</keyword>
<keyword evidence="6" id="KW-0508">mRNA splicing</keyword>
<evidence type="ECO:0000313" key="12">
    <source>
        <dbReference type="Proteomes" id="UP000734854"/>
    </source>
</evidence>
<comment type="subcellular location">
    <subcellularLocation>
        <location evidence="1">Nucleus</location>
    </subcellularLocation>
</comment>
<keyword evidence="4" id="KW-0747">Spliceosome</keyword>
<evidence type="ECO:0000256" key="5">
    <source>
        <dbReference type="ARBA" id="ARBA00022884"/>
    </source>
</evidence>
<dbReference type="EMBL" id="JACMSC010000009">
    <property type="protein sequence ID" value="KAG6506732.1"/>
    <property type="molecule type" value="Genomic_DNA"/>
</dbReference>
<evidence type="ECO:0000313" key="11">
    <source>
        <dbReference type="EMBL" id="KAG6506732.1"/>
    </source>
</evidence>
<keyword evidence="5" id="KW-0694">RNA-binding</keyword>
<dbReference type="GO" id="GO:0000932">
    <property type="term" value="C:P-body"/>
    <property type="evidence" value="ECO:0007669"/>
    <property type="project" value="TreeGrafter"/>
</dbReference>
<dbReference type="Pfam" id="PF01423">
    <property type="entry name" value="LSM"/>
    <property type="match status" value="1"/>
</dbReference>
<dbReference type="GO" id="GO:1990726">
    <property type="term" value="C:Lsm1-7-Pat1 complex"/>
    <property type="evidence" value="ECO:0007669"/>
    <property type="project" value="TreeGrafter"/>
</dbReference>
<dbReference type="AlphaFoldDB" id="A0A8J5GFV5"/>
<comment type="similarity">
    <text evidence="2">Belongs to the snRNP Sm proteins family.</text>
</comment>
<dbReference type="GO" id="GO:0000398">
    <property type="term" value="P:mRNA splicing, via spliceosome"/>
    <property type="evidence" value="ECO:0007669"/>
    <property type="project" value="TreeGrafter"/>
</dbReference>
<dbReference type="SUPFAM" id="SSF50182">
    <property type="entry name" value="Sm-like ribonucleoproteins"/>
    <property type="match status" value="1"/>
</dbReference>
<keyword evidence="7" id="KW-0539">Nucleus</keyword>
<dbReference type="Gene3D" id="3.40.50.720">
    <property type="entry name" value="NAD(P)-binding Rossmann-like Domain"/>
    <property type="match status" value="1"/>
</dbReference>
<evidence type="ECO:0000256" key="4">
    <source>
        <dbReference type="ARBA" id="ARBA00022728"/>
    </source>
</evidence>